<keyword evidence="1" id="KW-0472">Membrane</keyword>
<dbReference type="eggNOG" id="ENOG5032WPM">
    <property type="taxonomic scope" value="Bacteria"/>
</dbReference>
<dbReference type="Proteomes" id="UP000012589">
    <property type="component" value="Unassembled WGS sequence"/>
</dbReference>
<feature type="transmembrane region" description="Helical" evidence="1">
    <location>
        <begin position="172"/>
        <end position="188"/>
    </location>
</feature>
<feature type="transmembrane region" description="Helical" evidence="1">
    <location>
        <begin position="107"/>
        <end position="129"/>
    </location>
</feature>
<comment type="caution">
    <text evidence="2">The sequence shown here is derived from an EMBL/GenBank/DDBJ whole genome shotgun (WGS) entry which is preliminary data.</text>
</comment>
<proteinExistence type="predicted"/>
<sequence length="346" mass="38987">MSVLALLAGMGGPRQIIVLYLPLLCSSVPWFVLEKSDGNGLEKLSYLLACTVNFVFSIAGYVINSKILAQKFQFMVYDIHYKDFSLESVVQAFNGILRTFGYSGGKIFSFATVLNGCMFMVVLMVAVSVYTGITGKCRLSFFARSLSGYFLCAVIIYVLLYAFTDIPYADRYNLPILVFAIPVIAVHMKEVLWNQTVKRGICVFALGVVYLCGVRKVYTALNIDTTAPMREVVDYLLDRQVVNGYATFWNGNVMTELSNGEVAVRTTSCAEDIFRTDDNLYRWLQLKEHMEHKPEGNIFILLTQEEFAACPQELLAQEEAAFSNANYILYIFPGYDEFAKRLEGRT</sequence>
<dbReference type="EMBL" id="AQFT01000014">
    <property type="protein sequence ID" value="EMZ37129.1"/>
    <property type="molecule type" value="Genomic_DNA"/>
</dbReference>
<feature type="transmembrane region" description="Helical" evidence="1">
    <location>
        <begin position="12"/>
        <end position="32"/>
    </location>
</feature>
<name>N2BJX7_9FIRM</name>
<protein>
    <recommendedName>
        <fullName evidence="4">Glycosyltransferase RgtA/B/C/D-like domain-containing protein</fullName>
    </recommendedName>
</protein>
<feature type="transmembrane region" description="Helical" evidence="1">
    <location>
        <begin position="200"/>
        <end position="218"/>
    </location>
</feature>
<dbReference type="AlphaFoldDB" id="N2BJX7"/>
<reference evidence="2 3" key="1">
    <citation type="journal article" date="2014" name="Genome Announc.">
        <title>Draft genome sequences of the altered schaedler flora, a defined bacterial community from gnotobiotic mice.</title>
        <authorList>
            <person name="Wannemuehler M.J."/>
            <person name="Overstreet A.M."/>
            <person name="Ward D.V."/>
            <person name="Phillips G.J."/>
        </authorList>
    </citation>
    <scope>NUCLEOTIDE SEQUENCE [LARGE SCALE GENOMIC DNA]</scope>
    <source>
        <strain evidence="2 3">ASF492</strain>
    </source>
</reference>
<evidence type="ECO:0000313" key="3">
    <source>
        <dbReference type="Proteomes" id="UP000012589"/>
    </source>
</evidence>
<evidence type="ECO:0008006" key="4">
    <source>
        <dbReference type="Google" id="ProtNLM"/>
    </source>
</evidence>
<keyword evidence="3" id="KW-1185">Reference proteome</keyword>
<dbReference type="HOGENOM" id="CLU_801099_0_0_9"/>
<feature type="transmembrane region" description="Helical" evidence="1">
    <location>
        <begin position="44"/>
        <end position="63"/>
    </location>
</feature>
<organism evidence="2 3">
    <name type="scientific">Eubacterium plexicaudatum ASF492</name>
    <dbReference type="NCBI Taxonomy" id="1235802"/>
    <lineage>
        <taxon>Bacteria</taxon>
        <taxon>Bacillati</taxon>
        <taxon>Bacillota</taxon>
        <taxon>Clostridia</taxon>
        <taxon>Eubacteriales</taxon>
        <taxon>Eubacteriaceae</taxon>
        <taxon>Eubacterium</taxon>
    </lineage>
</organism>
<gene>
    <name evidence="2" type="ORF">C823_00472</name>
</gene>
<dbReference type="PATRIC" id="fig|1235802.3.peg.495"/>
<evidence type="ECO:0000256" key="1">
    <source>
        <dbReference type="SAM" id="Phobius"/>
    </source>
</evidence>
<feature type="transmembrane region" description="Helical" evidence="1">
    <location>
        <begin position="141"/>
        <end position="160"/>
    </location>
</feature>
<keyword evidence="1" id="KW-1133">Transmembrane helix</keyword>
<evidence type="ECO:0000313" key="2">
    <source>
        <dbReference type="EMBL" id="EMZ37129.1"/>
    </source>
</evidence>
<keyword evidence="1" id="KW-0812">Transmembrane</keyword>
<dbReference type="STRING" id="1235802.C823_00472"/>
<accession>N2BJX7</accession>